<evidence type="ECO:0000313" key="3">
    <source>
        <dbReference type="EMBL" id="MBB4615898.1"/>
    </source>
</evidence>
<feature type="transmembrane region" description="Helical" evidence="1">
    <location>
        <begin position="46"/>
        <end position="62"/>
    </location>
</feature>
<evidence type="ECO:0000313" key="4">
    <source>
        <dbReference type="Proteomes" id="UP000574769"/>
    </source>
</evidence>
<keyword evidence="1" id="KW-0472">Membrane</keyword>
<dbReference type="Pfam" id="PF14378">
    <property type="entry name" value="PAP2_3"/>
    <property type="match status" value="1"/>
</dbReference>
<dbReference type="RefSeq" id="WP_184110390.1">
    <property type="nucleotide sequence ID" value="NZ_JACHNY010000001.1"/>
</dbReference>
<feature type="transmembrane region" description="Helical" evidence="1">
    <location>
        <begin position="225"/>
        <end position="245"/>
    </location>
</feature>
<evidence type="ECO:0000256" key="1">
    <source>
        <dbReference type="SAM" id="Phobius"/>
    </source>
</evidence>
<dbReference type="AlphaFoldDB" id="A0A7W7AF43"/>
<feature type="transmembrane region" description="Helical" evidence="1">
    <location>
        <begin position="252"/>
        <end position="272"/>
    </location>
</feature>
<sequence length="318" mass="34322">MIAPRPTDGPARVASRFSWWLLGAMTLTCLFACLGVGFRIDPARAVPPLLTLAMLAAAALWGRRSGRARLAVGAEAFLQMTLFTIIGVVFAYALAARAGRLWDARFAAADRWLGFDWPAVFRAVDQAPVALWIGGFAYHSLTLQMIVAIVALSACGQAERLARTVAAAILAGFVTIALSGAMPAMGNLFDPTHYRHLWPSIAWLEQDLIAGLRNGSRRILDLTQLMGIVSFPSYHATLPVLLAWAQRDIRGLRWTAPVWAGVTILATPLFGGHYGVDVIAGLALAPPALLVVRRLFAVDRLQPVRDSRPPLGVRDAVA</sequence>
<name>A0A7W7AF43_9SPHN</name>
<feature type="transmembrane region" description="Helical" evidence="1">
    <location>
        <begin position="278"/>
        <end position="296"/>
    </location>
</feature>
<accession>A0A7W7AF43</accession>
<protein>
    <recommendedName>
        <fullName evidence="2">Inositolphosphotransferase Aur1/Ipt1 domain-containing protein</fullName>
    </recommendedName>
</protein>
<feature type="transmembrane region" description="Helical" evidence="1">
    <location>
        <begin position="129"/>
        <end position="152"/>
    </location>
</feature>
<evidence type="ECO:0000259" key="2">
    <source>
        <dbReference type="Pfam" id="PF14378"/>
    </source>
</evidence>
<comment type="caution">
    <text evidence="3">The sequence shown here is derived from an EMBL/GenBank/DDBJ whole genome shotgun (WGS) entry which is preliminary data.</text>
</comment>
<dbReference type="EMBL" id="JACHNY010000001">
    <property type="protein sequence ID" value="MBB4615898.1"/>
    <property type="molecule type" value="Genomic_DNA"/>
</dbReference>
<dbReference type="GO" id="GO:0016020">
    <property type="term" value="C:membrane"/>
    <property type="evidence" value="ECO:0007669"/>
    <property type="project" value="UniProtKB-SubCell"/>
</dbReference>
<gene>
    <name evidence="3" type="ORF">GGQ96_000004</name>
</gene>
<reference evidence="3 4" key="1">
    <citation type="submission" date="2020-08" db="EMBL/GenBank/DDBJ databases">
        <title>Genomic Encyclopedia of Type Strains, Phase IV (KMG-IV): sequencing the most valuable type-strain genomes for metagenomic binning, comparative biology and taxonomic classification.</title>
        <authorList>
            <person name="Goeker M."/>
        </authorList>
    </citation>
    <scope>NUCLEOTIDE SEQUENCE [LARGE SCALE GENOMIC DNA]</scope>
    <source>
        <strain evidence="3 4">DSM 15867</strain>
    </source>
</reference>
<dbReference type="Proteomes" id="UP000574769">
    <property type="component" value="Unassembled WGS sequence"/>
</dbReference>
<keyword evidence="1" id="KW-1133">Transmembrane helix</keyword>
<organism evidence="3 4">
    <name type="scientific">Sphingomonas abaci</name>
    <dbReference type="NCBI Taxonomy" id="237611"/>
    <lineage>
        <taxon>Bacteria</taxon>
        <taxon>Pseudomonadati</taxon>
        <taxon>Pseudomonadota</taxon>
        <taxon>Alphaproteobacteria</taxon>
        <taxon>Sphingomonadales</taxon>
        <taxon>Sphingomonadaceae</taxon>
        <taxon>Sphingomonas</taxon>
    </lineage>
</organism>
<feature type="domain" description="Inositolphosphotransferase Aur1/Ipt1" evidence="2">
    <location>
        <begin position="106"/>
        <end position="285"/>
    </location>
</feature>
<feature type="transmembrane region" description="Helical" evidence="1">
    <location>
        <begin position="164"/>
        <end position="185"/>
    </location>
</feature>
<feature type="transmembrane region" description="Helical" evidence="1">
    <location>
        <begin position="20"/>
        <end position="40"/>
    </location>
</feature>
<keyword evidence="1" id="KW-0812">Transmembrane</keyword>
<dbReference type="InterPro" id="IPR026841">
    <property type="entry name" value="Aur1/Ipt1"/>
</dbReference>
<keyword evidence="4" id="KW-1185">Reference proteome</keyword>
<proteinExistence type="predicted"/>
<feature type="transmembrane region" description="Helical" evidence="1">
    <location>
        <begin position="74"/>
        <end position="95"/>
    </location>
</feature>